<dbReference type="EMBL" id="VIEK01000008">
    <property type="protein sequence ID" value="TQE88492.1"/>
    <property type="molecule type" value="Genomic_DNA"/>
</dbReference>
<dbReference type="InterPro" id="IPR021477">
    <property type="entry name" value="TVIIS_effector_SACOL2603_fam"/>
</dbReference>
<evidence type="ECO:0000313" key="1">
    <source>
        <dbReference type="EMBL" id="TQE88492.1"/>
    </source>
</evidence>
<gene>
    <name evidence="1" type="ORF">FH692_06345</name>
</gene>
<name>A0A540UVH0_STRSU</name>
<dbReference type="NCBIfam" id="TIGR04197">
    <property type="entry name" value="T7SS_SACOL2603"/>
    <property type="match status" value="1"/>
</dbReference>
<evidence type="ECO:0000313" key="2">
    <source>
        <dbReference type="Proteomes" id="UP000315224"/>
    </source>
</evidence>
<organism evidence="1 2">
    <name type="scientific">Streptococcus suis</name>
    <dbReference type="NCBI Taxonomy" id="1307"/>
    <lineage>
        <taxon>Bacteria</taxon>
        <taxon>Bacillati</taxon>
        <taxon>Bacillota</taxon>
        <taxon>Bacilli</taxon>
        <taxon>Lactobacillales</taxon>
        <taxon>Streptococcaceae</taxon>
        <taxon>Streptococcus</taxon>
    </lineage>
</organism>
<dbReference type="AlphaFoldDB" id="A0A540UVH0"/>
<comment type="caution">
    <text evidence="1">The sequence shown here is derived from an EMBL/GenBank/DDBJ whole genome shotgun (WGS) entry which is preliminary data.</text>
</comment>
<protein>
    <submittedName>
        <fullName evidence="1">TIGR04197 family type VII secretion effector</fullName>
    </submittedName>
</protein>
<accession>A0A540UVH0</accession>
<sequence>MMEILQNDVHVAGRNATSLARGVSSLASTGTVIRDERSRLSGNDKAKSAISASYDISKAIGQAIEQMSRNIRSVSSEFEAMDNQLGNQLNKLDQANSLEFSLNGRK</sequence>
<dbReference type="Proteomes" id="UP000315224">
    <property type="component" value="Unassembled WGS sequence"/>
</dbReference>
<reference evidence="1 2" key="1">
    <citation type="submission" date="2019-06" db="EMBL/GenBank/DDBJ databases">
        <title>Comprehensive assessment of Oxford Nanopore MinION sequencing for bacterial characterization and routine diagnosis.</title>
        <authorList>
            <person name="Tan S."/>
            <person name="Dvorak C.M.T."/>
            <person name="Gebhart C."/>
            <person name="Estrada A."/>
            <person name="Marthaler D.G."/>
            <person name="Murtaugh M.P."/>
        </authorList>
    </citation>
    <scope>NUCLEOTIDE SEQUENCE [LARGE SCALE GENOMIC DNA]</scope>
    <source>
        <strain evidence="1 2">2017UMN1435.21</strain>
    </source>
</reference>
<proteinExistence type="predicted"/>